<comment type="subcellular location">
    <subcellularLocation>
        <location evidence="1">Cytoplasm</location>
    </subcellularLocation>
</comment>
<feature type="domain" description="SH3" evidence="14">
    <location>
        <begin position="391"/>
        <end position="451"/>
    </location>
</feature>
<dbReference type="PROSITE" id="PS50002">
    <property type="entry name" value="SH3"/>
    <property type="match status" value="2"/>
</dbReference>
<proteinExistence type="predicted"/>
<comment type="catalytic activity">
    <reaction evidence="10">
        <text>L-threonyl-[protein] + ATP = O-phospho-L-threonyl-[protein] + ADP + H(+)</text>
        <dbReference type="Rhea" id="RHEA:46608"/>
        <dbReference type="Rhea" id="RHEA-COMP:11060"/>
        <dbReference type="Rhea" id="RHEA-COMP:11605"/>
        <dbReference type="ChEBI" id="CHEBI:15378"/>
        <dbReference type="ChEBI" id="CHEBI:30013"/>
        <dbReference type="ChEBI" id="CHEBI:30616"/>
        <dbReference type="ChEBI" id="CHEBI:61977"/>
        <dbReference type="ChEBI" id="CHEBI:456216"/>
        <dbReference type="EC" id="2.7.11.1"/>
    </reaction>
</comment>
<keyword evidence="5" id="KW-0808">Transferase</keyword>
<dbReference type="CDD" id="cd05040">
    <property type="entry name" value="PTKc_Ack_like"/>
    <property type="match status" value="1"/>
</dbReference>
<evidence type="ECO:0000313" key="16">
    <source>
        <dbReference type="EMBL" id="UYV68589.1"/>
    </source>
</evidence>
<dbReference type="Pfam" id="PF22931">
    <property type="entry name" value="SAM_TNK"/>
    <property type="match status" value="1"/>
</dbReference>
<dbReference type="InterPro" id="IPR008266">
    <property type="entry name" value="Tyr_kinase_AS"/>
</dbReference>
<dbReference type="InterPro" id="IPR015116">
    <property type="entry name" value="Cdc42-bd-like"/>
</dbReference>
<dbReference type="InterPro" id="IPR037085">
    <property type="entry name" value="Cdc42-bd-like_dom_sf"/>
</dbReference>
<dbReference type="InterPro" id="IPR001452">
    <property type="entry name" value="SH3_domain"/>
</dbReference>
<evidence type="ECO:0000256" key="9">
    <source>
        <dbReference type="ARBA" id="ARBA00023137"/>
    </source>
</evidence>
<sequence>MSEDGPTLLQLLREVQLEQFHDRLQKDLQISRLSHFDTVKNEDLQSVGISRPAARRLLEAVRKHRSRKRHSFLSKILNTSSSNVSSGGPVASKPHSEPPEQPVANGGGTLTCLISQPDITLGNKIGDGSFGVVMKGQWSMPQGEKNSYKPQLSVQRDVAIKVLKQDALSHPGAFEDFVAEVNAMHQLHHPNLISLYGVVLSSPLMMVTELARHGALRDKLRKETGHTPIQLLVDWARQIAVGMAFLESRRFIHRDLATRNVLLTSPTQVKIGDFGLMKALPVQDDYYIMTEPKKVPFPWCAPESLKARQFSHASDAWMFGVTLWEMFTFGQEPWAAYSGAEILRKIDEEGVRLSHPEACPPIVYQLMGQCWARDPAERPTFSAIADFLRAMKVPVLKADQSYEENDKLSFEPGDEIQVIDGQAQNHWWKGQNQRSFSIGYFPRRLIHSKALTPDDISNPLPNSLIHTGHCDASGKTWGDIGNIDDQPDITLGNKIGDGSFGVVMKGQWSMPQGEKPQLSVQRDVAIKVLKQDALSHPGAFEDFVAEVNAMHQLHHPNLISLYGVVLSSPLMMVTELARHGALRDKLRKETGHTPIQLLVDWARQIAVGMAFLESRRFIHRDLATRNVLLTSPTQVKIGDFGLMKALPVQDDYYIMTEPKKVPFPCSVCLQILRKIDEEGVRLSHPEACPPIVYQLMGQCWARDPAERPTFSAIADFLRAMKVPVLKADQSYEENDKLSFEPGDEIQVIDGQAQNHWWKGQNQRSFSIGYFPRRLIHSKALTPDDISNPLPNSLIHTGHCDASGKTWGDIGNIDDIFLKNPMEPPDIMGFPDDKSMLLKLPNRNSRAAKMKQYNYNKLENEEENIPRLDPPTSRHREEPSLLIDLSESSSTSSATSRGNNPPAGNHLFHTLPVTSPSRAASTPLHSFHSLIDLSPAAKQSTASSVTSLAVANQPGNRSSIGSLFSDSTFFDDDFDYYDEASVRQTYYNLMPPDANTGQDRYYSTVPPPEYMNLAFQKSAKMNSCPSLNDQKPAPNPEEVSKKADQAFDWVRSQMTQATSSSQHLASLIQEFEKKLEFHHHHKSNSCDAAEPSKLSTKHAKFPTELIYSGIPNVPPLPTVPPKLFPNHNPVVVLPPQQTTARFPVSDSSLVTSPSEFKPNNNLRINKVQNNFGTSSSAVAASGSGLLEARTDTEERLIGQIKANVAGATTEECRRALQAAAGNVTKAIRKVKTEQLSRLNIAPAAICERVLKASNWDVQQAAQTLVDNPHLASR</sequence>
<dbReference type="InterPro" id="IPR036028">
    <property type="entry name" value="SH3-like_dom_sf"/>
</dbReference>
<dbReference type="InterPro" id="IPR017441">
    <property type="entry name" value="Protein_kinase_ATP_BS"/>
</dbReference>
<dbReference type="EMBL" id="CP092868">
    <property type="protein sequence ID" value="UYV68589.1"/>
    <property type="molecule type" value="Genomic_DNA"/>
</dbReference>
<keyword evidence="8 12" id="KW-0067">ATP-binding</keyword>
<dbReference type="Gene3D" id="2.30.30.40">
    <property type="entry name" value="SH3 Domains"/>
    <property type="match status" value="1"/>
</dbReference>
<dbReference type="Pfam" id="PF09027">
    <property type="entry name" value="GTPase_binding"/>
    <property type="match status" value="2"/>
</dbReference>
<evidence type="ECO:0000313" key="17">
    <source>
        <dbReference type="Proteomes" id="UP001235939"/>
    </source>
</evidence>
<dbReference type="SMART" id="SM00326">
    <property type="entry name" value="SH3"/>
    <property type="match status" value="2"/>
</dbReference>
<feature type="region of interest" description="Disordered" evidence="13">
    <location>
        <begin position="854"/>
        <end position="919"/>
    </location>
</feature>
<feature type="compositionally biased region" description="Low complexity" evidence="13">
    <location>
        <begin position="879"/>
        <end position="895"/>
    </location>
</feature>
<evidence type="ECO:0000259" key="15">
    <source>
        <dbReference type="PROSITE" id="PS50011"/>
    </source>
</evidence>
<dbReference type="InterPro" id="IPR011009">
    <property type="entry name" value="Kinase-like_dom_sf"/>
</dbReference>
<dbReference type="InterPro" id="IPR000719">
    <property type="entry name" value="Prot_kinase_dom"/>
</dbReference>
<dbReference type="InterPro" id="IPR020635">
    <property type="entry name" value="Tyr_kinase_cat_dom"/>
</dbReference>
<dbReference type="InterPro" id="IPR049587">
    <property type="entry name" value="TNK-like_SAM"/>
</dbReference>
<organism evidence="16 17">
    <name type="scientific">Cordylochernes scorpioides</name>
    <dbReference type="NCBI Taxonomy" id="51811"/>
    <lineage>
        <taxon>Eukaryota</taxon>
        <taxon>Metazoa</taxon>
        <taxon>Ecdysozoa</taxon>
        <taxon>Arthropoda</taxon>
        <taxon>Chelicerata</taxon>
        <taxon>Arachnida</taxon>
        <taxon>Pseudoscorpiones</taxon>
        <taxon>Cheliferoidea</taxon>
        <taxon>Chernetidae</taxon>
        <taxon>Cordylochernes</taxon>
    </lineage>
</organism>
<keyword evidence="7" id="KW-0418">Kinase</keyword>
<evidence type="ECO:0000256" key="3">
    <source>
        <dbReference type="ARBA" id="ARBA00022443"/>
    </source>
</evidence>
<feature type="domain" description="SH3" evidence="14">
    <location>
        <begin position="720"/>
        <end position="780"/>
    </location>
</feature>
<dbReference type="Gene3D" id="1.10.510.10">
    <property type="entry name" value="Transferase(Phosphotransferase) domain 1"/>
    <property type="match status" value="3"/>
</dbReference>
<feature type="binding site" evidence="12">
    <location>
        <position position="527"/>
    </location>
    <ligand>
        <name>ATP</name>
        <dbReference type="ChEBI" id="CHEBI:30616"/>
    </ligand>
</feature>
<dbReference type="SMART" id="SM00219">
    <property type="entry name" value="TyrKc"/>
    <property type="match status" value="2"/>
</dbReference>
<keyword evidence="4" id="KW-0963">Cytoplasm</keyword>
<name>A0ABY6KJB3_9ARAC</name>
<dbReference type="InterPro" id="IPR055175">
    <property type="entry name" value="ACK/TNK-like_SAM"/>
</dbReference>
<evidence type="ECO:0000259" key="14">
    <source>
        <dbReference type="PROSITE" id="PS50002"/>
    </source>
</evidence>
<protein>
    <recommendedName>
        <fullName evidence="2">non-specific protein-tyrosine kinase</fullName>
        <ecNumber evidence="2">2.7.10.2</ecNumber>
    </recommendedName>
</protein>
<feature type="domain" description="Protein kinase" evidence="15">
    <location>
        <begin position="489"/>
        <end position="969"/>
    </location>
</feature>
<evidence type="ECO:0000256" key="4">
    <source>
        <dbReference type="ARBA" id="ARBA00022490"/>
    </source>
</evidence>
<dbReference type="Gene3D" id="4.10.680.10">
    <property type="entry name" value="Cdc42-like binding domain"/>
    <property type="match status" value="2"/>
</dbReference>
<dbReference type="InterPro" id="IPR001245">
    <property type="entry name" value="Ser-Thr/Tyr_kinase_cat_dom"/>
</dbReference>
<evidence type="ECO:0000256" key="13">
    <source>
        <dbReference type="SAM" id="MobiDB-lite"/>
    </source>
</evidence>
<keyword evidence="6 12" id="KW-0547">Nucleotide-binding</keyword>
<evidence type="ECO:0000256" key="8">
    <source>
        <dbReference type="ARBA" id="ARBA00022840"/>
    </source>
</evidence>
<evidence type="ECO:0000256" key="7">
    <source>
        <dbReference type="ARBA" id="ARBA00022777"/>
    </source>
</evidence>
<dbReference type="PRINTS" id="PR00109">
    <property type="entry name" value="TYRKINASE"/>
</dbReference>
<reference evidence="16 17" key="1">
    <citation type="submission" date="2022-01" db="EMBL/GenBank/DDBJ databases">
        <title>A chromosomal length assembly of Cordylochernes scorpioides.</title>
        <authorList>
            <person name="Zeh D."/>
            <person name="Zeh J."/>
        </authorList>
    </citation>
    <scope>NUCLEOTIDE SEQUENCE [LARGE SCALE GENOMIC DNA]</scope>
    <source>
        <strain evidence="16">IN4F17</strain>
        <tissue evidence="16">Whole Body</tissue>
    </source>
</reference>
<dbReference type="PANTHER" id="PTHR24418">
    <property type="entry name" value="TYROSINE-PROTEIN KINASE"/>
    <property type="match status" value="1"/>
</dbReference>
<dbReference type="PROSITE" id="PS50011">
    <property type="entry name" value="PROTEIN_KINASE_DOM"/>
    <property type="match status" value="2"/>
</dbReference>
<dbReference type="Gene3D" id="3.30.200.20">
    <property type="entry name" value="Phosphorylase Kinase, domain 1"/>
    <property type="match status" value="2"/>
</dbReference>
<dbReference type="PROSITE" id="PS00107">
    <property type="entry name" value="PROTEIN_KINASE_ATP"/>
    <property type="match status" value="1"/>
</dbReference>
<evidence type="ECO:0000256" key="5">
    <source>
        <dbReference type="ARBA" id="ARBA00022679"/>
    </source>
</evidence>
<keyword evidence="3 11" id="KW-0728">SH3 domain</keyword>
<evidence type="ECO:0000256" key="12">
    <source>
        <dbReference type="PROSITE-ProRule" id="PRU10141"/>
    </source>
</evidence>
<dbReference type="Pfam" id="PF07714">
    <property type="entry name" value="PK_Tyr_Ser-Thr"/>
    <property type="match status" value="3"/>
</dbReference>
<accession>A0ABY6KJB3</accession>
<dbReference type="EC" id="2.7.10.2" evidence="2"/>
<gene>
    <name evidence="16" type="ORF">LAZ67_6000142</name>
</gene>
<dbReference type="Proteomes" id="UP001235939">
    <property type="component" value="Chromosome 06"/>
</dbReference>
<dbReference type="CDD" id="cd09539">
    <property type="entry name" value="SAM_TNK-like"/>
    <property type="match status" value="1"/>
</dbReference>
<feature type="region of interest" description="Disordered" evidence="13">
    <location>
        <begin position="69"/>
        <end position="109"/>
    </location>
</feature>
<dbReference type="SUPFAM" id="SSF50044">
    <property type="entry name" value="SH3-domain"/>
    <property type="match status" value="2"/>
</dbReference>
<evidence type="ECO:0000256" key="1">
    <source>
        <dbReference type="ARBA" id="ARBA00004496"/>
    </source>
</evidence>
<evidence type="ECO:0000256" key="6">
    <source>
        <dbReference type="ARBA" id="ARBA00022741"/>
    </source>
</evidence>
<dbReference type="SUPFAM" id="SSF56112">
    <property type="entry name" value="Protein kinase-like (PK-like)"/>
    <property type="match status" value="2"/>
</dbReference>
<dbReference type="Pfam" id="PF00018">
    <property type="entry name" value="SH3_1"/>
    <property type="match status" value="2"/>
</dbReference>
<feature type="domain" description="Protein kinase" evidence="15">
    <location>
        <begin position="119"/>
        <end position="396"/>
    </location>
</feature>
<keyword evidence="9" id="KW-0829">Tyrosine-protein kinase</keyword>
<evidence type="ECO:0000256" key="11">
    <source>
        <dbReference type="PROSITE-ProRule" id="PRU00192"/>
    </source>
</evidence>
<keyword evidence="17" id="KW-1185">Reference proteome</keyword>
<dbReference type="InterPro" id="IPR050198">
    <property type="entry name" value="Non-receptor_tyrosine_kinases"/>
</dbReference>
<dbReference type="PROSITE" id="PS00109">
    <property type="entry name" value="PROTEIN_KINASE_TYR"/>
    <property type="match status" value="2"/>
</dbReference>
<evidence type="ECO:0000256" key="10">
    <source>
        <dbReference type="ARBA" id="ARBA00047899"/>
    </source>
</evidence>
<feature type="compositionally biased region" description="Polar residues" evidence="13">
    <location>
        <begin position="76"/>
        <end position="86"/>
    </location>
</feature>
<evidence type="ECO:0000256" key="2">
    <source>
        <dbReference type="ARBA" id="ARBA00011903"/>
    </source>
</evidence>